<evidence type="ECO:0000313" key="8">
    <source>
        <dbReference type="EMBL" id="VVT44036.1"/>
    </source>
</evidence>
<evidence type="ECO:0000256" key="7">
    <source>
        <dbReference type="SAM" id="Phobius"/>
    </source>
</evidence>
<organism evidence="8 9">
    <name type="scientific">Magnusiomyces paraingens</name>
    <dbReference type="NCBI Taxonomy" id="2606893"/>
    <lineage>
        <taxon>Eukaryota</taxon>
        <taxon>Fungi</taxon>
        <taxon>Dikarya</taxon>
        <taxon>Ascomycota</taxon>
        <taxon>Saccharomycotina</taxon>
        <taxon>Dipodascomycetes</taxon>
        <taxon>Dipodascales</taxon>
        <taxon>Dipodascaceae</taxon>
        <taxon>Magnusiomyces</taxon>
    </lineage>
</organism>
<protein>
    <recommendedName>
        <fullName evidence="10">Stress response RCI peptide</fullName>
    </recommendedName>
</protein>
<comment type="subcellular location">
    <subcellularLocation>
        <location evidence="1">Membrane</location>
    </subcellularLocation>
</comment>
<keyword evidence="4 7" id="KW-1133">Transmembrane helix</keyword>
<feature type="transmembrane region" description="Helical" evidence="7">
    <location>
        <begin position="37"/>
        <end position="59"/>
    </location>
</feature>
<dbReference type="Pfam" id="PF01679">
    <property type="entry name" value="Pmp3"/>
    <property type="match status" value="1"/>
</dbReference>
<evidence type="ECO:0000256" key="1">
    <source>
        <dbReference type="ARBA" id="ARBA00004370"/>
    </source>
</evidence>
<accession>A0A5E8AYI3</accession>
<feature type="compositionally biased region" description="Low complexity" evidence="6">
    <location>
        <begin position="114"/>
        <end position="148"/>
    </location>
</feature>
<dbReference type="PANTHER" id="PTHR21659:SF42">
    <property type="entry name" value="UPF0057 MEMBRANE PROTEIN ZK632.10-RELATED"/>
    <property type="match status" value="1"/>
</dbReference>
<dbReference type="RefSeq" id="XP_031850885.1">
    <property type="nucleotide sequence ID" value="XM_031994994.1"/>
</dbReference>
<gene>
    <name evidence="8" type="ORF">SAPINGB_P000270</name>
</gene>
<proteinExistence type="inferred from homology"/>
<evidence type="ECO:0000256" key="3">
    <source>
        <dbReference type="ARBA" id="ARBA00022692"/>
    </source>
</evidence>
<dbReference type="InterPro" id="IPR000612">
    <property type="entry name" value="PMP3"/>
</dbReference>
<dbReference type="GO" id="GO:0016020">
    <property type="term" value="C:membrane"/>
    <property type="evidence" value="ECO:0007669"/>
    <property type="project" value="UniProtKB-SubCell"/>
</dbReference>
<evidence type="ECO:0000256" key="4">
    <source>
        <dbReference type="ARBA" id="ARBA00022989"/>
    </source>
</evidence>
<dbReference type="PANTHER" id="PTHR21659">
    <property type="entry name" value="HYDROPHOBIC PROTEIN RCI2 LOW TEMPERATURE AND SALT RESPONSIVE PROTEIN LTI6 -RELATED"/>
    <property type="match status" value="1"/>
</dbReference>
<sequence length="172" mass="18371">MPRSSSIPITSDLLLAVLAFFIPPFPVFVKMGLSIDLLINIVLTLLGAFPGIIHAWYIILKYPDDGVPVVQDWISRHHIIAQSDAQGPTVGGYTQISDDPGALESGVMPGAYSNNNNTNANINTNTNTTHNNYAPAPSNYSGPSTSSSNPPPYANQGTFVPGDNKIQYGSQL</sequence>
<feature type="region of interest" description="Disordered" evidence="6">
    <location>
        <begin position="114"/>
        <end position="172"/>
    </location>
</feature>
<comment type="similarity">
    <text evidence="2">Belongs to the UPF0057 (PMP3) family.</text>
</comment>
<dbReference type="AlphaFoldDB" id="A0A5E8AYI3"/>
<reference evidence="8 9" key="1">
    <citation type="submission" date="2019-09" db="EMBL/GenBank/DDBJ databases">
        <authorList>
            <person name="Brejova B."/>
        </authorList>
    </citation>
    <scope>NUCLEOTIDE SEQUENCE [LARGE SCALE GENOMIC DNA]</scope>
</reference>
<name>A0A5E8AYI3_9ASCO</name>
<dbReference type="GeneID" id="43579094"/>
<keyword evidence="3 7" id="KW-0812">Transmembrane</keyword>
<dbReference type="OrthoDB" id="2802411at2759"/>
<evidence type="ECO:0000256" key="2">
    <source>
        <dbReference type="ARBA" id="ARBA00009530"/>
    </source>
</evidence>
<evidence type="ECO:0000313" key="9">
    <source>
        <dbReference type="Proteomes" id="UP000398389"/>
    </source>
</evidence>
<evidence type="ECO:0000256" key="6">
    <source>
        <dbReference type="SAM" id="MobiDB-lite"/>
    </source>
</evidence>
<dbReference type="Proteomes" id="UP000398389">
    <property type="component" value="Unassembled WGS sequence"/>
</dbReference>
<feature type="transmembrane region" description="Helical" evidence="7">
    <location>
        <begin position="12"/>
        <end position="31"/>
    </location>
</feature>
<keyword evidence="9" id="KW-1185">Reference proteome</keyword>
<dbReference type="EMBL" id="CABVLU010000001">
    <property type="protein sequence ID" value="VVT44036.1"/>
    <property type="molecule type" value="Genomic_DNA"/>
</dbReference>
<evidence type="ECO:0000256" key="5">
    <source>
        <dbReference type="ARBA" id="ARBA00023136"/>
    </source>
</evidence>
<evidence type="ECO:0008006" key="10">
    <source>
        <dbReference type="Google" id="ProtNLM"/>
    </source>
</evidence>
<keyword evidence="5 7" id="KW-0472">Membrane</keyword>